<dbReference type="EMBL" id="UINC01003072">
    <property type="protein sequence ID" value="SVA03097.1"/>
    <property type="molecule type" value="Genomic_DNA"/>
</dbReference>
<name>A0A381SL87_9ZZZZ</name>
<dbReference type="AlphaFoldDB" id="A0A381SL87"/>
<reference evidence="1" key="1">
    <citation type="submission" date="2018-05" db="EMBL/GenBank/DDBJ databases">
        <authorList>
            <person name="Lanie J.A."/>
            <person name="Ng W.-L."/>
            <person name="Kazmierczak K.M."/>
            <person name="Andrzejewski T.M."/>
            <person name="Davidsen T.M."/>
            <person name="Wayne K.J."/>
            <person name="Tettelin H."/>
            <person name="Glass J.I."/>
            <person name="Rusch D."/>
            <person name="Podicherti R."/>
            <person name="Tsui H.-C.T."/>
            <person name="Winkler M.E."/>
        </authorList>
    </citation>
    <scope>NUCLEOTIDE SEQUENCE</scope>
</reference>
<gene>
    <name evidence="1" type="ORF">METZ01_LOCUS55951</name>
</gene>
<organism evidence="1">
    <name type="scientific">marine metagenome</name>
    <dbReference type="NCBI Taxonomy" id="408172"/>
    <lineage>
        <taxon>unclassified sequences</taxon>
        <taxon>metagenomes</taxon>
        <taxon>ecological metagenomes</taxon>
    </lineage>
</organism>
<sequence length="42" mass="5053">MVRKELLLAIFRIFCETVASYPPHSIHLKIDKFLRYLSKYVL</sequence>
<evidence type="ECO:0000313" key="1">
    <source>
        <dbReference type="EMBL" id="SVA03097.1"/>
    </source>
</evidence>
<proteinExistence type="predicted"/>
<accession>A0A381SL87</accession>
<protein>
    <submittedName>
        <fullName evidence="1">Uncharacterized protein</fullName>
    </submittedName>
</protein>